<dbReference type="STRING" id="1423747.FC69_GL001438"/>
<comment type="caution">
    <text evidence="5">The sequence shown here is derived from an EMBL/GenBank/DDBJ whole genome shotgun (WGS) entry which is preliminary data.</text>
</comment>
<sequence>MMKVLTFGEMLMRLKTPNNQRIMQAQAFEASYGGAEANVAVSLGLLGDQVAYLTRLPENLLGRNGQQTLRQYGVDTTKIQFTDGRLGLYFFEKGASVRSTNVVYDRAYSAFSLAKSTEFDWASIFEGVDYFYFSGITPAVSAELAQAAEEACQYCQAHQIPVICDLNYRGKMWSATQATQTMRHLMTYVTICIAHDEDFEATLGIKAFDGDEAHGIAQKASFKQAMQQVRQDFPNCQMVASILRNIRSVEDSDWMALLLKGDQFYETDTYHVHVMEGVAAGDAFGAGLMHGLLNDYQPDEMLQFGLAASVAKLTISGDFNLVSEAEIKAIAANGGGARLAR</sequence>
<feature type="domain" description="Carbohydrate kinase PfkB" evidence="4">
    <location>
        <begin position="2"/>
        <end position="223"/>
    </location>
</feature>
<dbReference type="SUPFAM" id="SSF53613">
    <property type="entry name" value="Ribokinase-like"/>
    <property type="match status" value="1"/>
</dbReference>
<name>A0A0R1RRJ6_9LACO</name>
<dbReference type="CDD" id="cd01166">
    <property type="entry name" value="KdgK"/>
    <property type="match status" value="1"/>
</dbReference>
<dbReference type="GO" id="GO:0016301">
    <property type="term" value="F:kinase activity"/>
    <property type="evidence" value="ECO:0007669"/>
    <property type="project" value="UniProtKB-KW"/>
</dbReference>
<evidence type="ECO:0000259" key="4">
    <source>
        <dbReference type="Pfam" id="PF00294"/>
    </source>
</evidence>
<dbReference type="PANTHER" id="PTHR43320">
    <property type="entry name" value="SUGAR KINASE"/>
    <property type="match status" value="1"/>
</dbReference>
<evidence type="ECO:0000256" key="3">
    <source>
        <dbReference type="ARBA" id="ARBA00022777"/>
    </source>
</evidence>
<dbReference type="eggNOG" id="COG0524">
    <property type="taxonomic scope" value="Bacteria"/>
</dbReference>
<evidence type="ECO:0000256" key="1">
    <source>
        <dbReference type="ARBA" id="ARBA00010688"/>
    </source>
</evidence>
<gene>
    <name evidence="5" type="ORF">FC69_GL001438</name>
</gene>
<proteinExistence type="inferred from homology"/>
<dbReference type="InterPro" id="IPR052700">
    <property type="entry name" value="Carb_kinase_PfkB-like"/>
</dbReference>
<dbReference type="AlphaFoldDB" id="A0A0R1RRJ6"/>
<dbReference type="InterPro" id="IPR011611">
    <property type="entry name" value="PfkB_dom"/>
</dbReference>
<keyword evidence="3" id="KW-0418">Kinase</keyword>
<evidence type="ECO:0000313" key="5">
    <source>
        <dbReference type="EMBL" id="KRL59855.1"/>
    </source>
</evidence>
<dbReference type="Gene3D" id="3.40.1190.20">
    <property type="match status" value="1"/>
</dbReference>
<dbReference type="PATRIC" id="fig|1423747.3.peg.1465"/>
<dbReference type="RefSeq" id="WP_025082640.1">
    <property type="nucleotide sequence ID" value="NZ_AZEX01000040.1"/>
</dbReference>
<evidence type="ECO:0000313" key="6">
    <source>
        <dbReference type="Proteomes" id="UP000051264"/>
    </source>
</evidence>
<organism evidence="5 6">
    <name type="scientific">Latilactobacillus fuchuensis DSM 14340 = JCM 11249</name>
    <dbReference type="NCBI Taxonomy" id="1423747"/>
    <lineage>
        <taxon>Bacteria</taxon>
        <taxon>Bacillati</taxon>
        <taxon>Bacillota</taxon>
        <taxon>Bacilli</taxon>
        <taxon>Lactobacillales</taxon>
        <taxon>Lactobacillaceae</taxon>
        <taxon>Latilactobacillus</taxon>
    </lineage>
</organism>
<keyword evidence="2" id="KW-0808">Transferase</keyword>
<reference evidence="5 6" key="1">
    <citation type="journal article" date="2015" name="Genome Announc.">
        <title>Expanding the biotechnology potential of lactobacilli through comparative genomics of 213 strains and associated genera.</title>
        <authorList>
            <person name="Sun Z."/>
            <person name="Harris H.M."/>
            <person name="McCann A."/>
            <person name="Guo C."/>
            <person name="Argimon S."/>
            <person name="Zhang W."/>
            <person name="Yang X."/>
            <person name="Jeffery I.B."/>
            <person name="Cooney J.C."/>
            <person name="Kagawa T.F."/>
            <person name="Liu W."/>
            <person name="Song Y."/>
            <person name="Salvetti E."/>
            <person name="Wrobel A."/>
            <person name="Rasinkangas P."/>
            <person name="Parkhill J."/>
            <person name="Rea M.C."/>
            <person name="O'Sullivan O."/>
            <person name="Ritari J."/>
            <person name="Douillard F.P."/>
            <person name="Paul Ross R."/>
            <person name="Yang R."/>
            <person name="Briner A.E."/>
            <person name="Felis G.E."/>
            <person name="de Vos W.M."/>
            <person name="Barrangou R."/>
            <person name="Klaenhammer T.R."/>
            <person name="Caufield P.W."/>
            <person name="Cui Y."/>
            <person name="Zhang H."/>
            <person name="O'Toole P.W."/>
        </authorList>
    </citation>
    <scope>NUCLEOTIDE SEQUENCE [LARGE SCALE GENOMIC DNA]</scope>
    <source>
        <strain evidence="5 6">DSM 14340</strain>
    </source>
</reference>
<dbReference type="InterPro" id="IPR029056">
    <property type="entry name" value="Ribokinase-like"/>
</dbReference>
<accession>A0A0R1RRJ6</accession>
<dbReference type="Proteomes" id="UP000051264">
    <property type="component" value="Unassembled WGS sequence"/>
</dbReference>
<dbReference type="Pfam" id="PF00294">
    <property type="entry name" value="PfkB"/>
    <property type="match status" value="2"/>
</dbReference>
<dbReference type="PANTHER" id="PTHR43320:SF2">
    <property type="entry name" value="2-DEHYDRO-3-DEOXYGLUCONOKINASE_2-DEHYDRO-3-DEOXYGALACTONOKINASE"/>
    <property type="match status" value="1"/>
</dbReference>
<comment type="similarity">
    <text evidence="1">Belongs to the carbohydrate kinase PfkB family.</text>
</comment>
<evidence type="ECO:0000256" key="2">
    <source>
        <dbReference type="ARBA" id="ARBA00022679"/>
    </source>
</evidence>
<feature type="domain" description="Carbohydrate kinase PfkB" evidence="4">
    <location>
        <begin position="257"/>
        <end position="317"/>
    </location>
</feature>
<dbReference type="EMBL" id="AZEX01000040">
    <property type="protein sequence ID" value="KRL59855.1"/>
    <property type="molecule type" value="Genomic_DNA"/>
</dbReference>
<protein>
    <submittedName>
        <fullName evidence="5">KdgK protein</fullName>
    </submittedName>
</protein>